<gene>
    <name evidence="1" type="ORF">RO3G_00625</name>
</gene>
<dbReference type="Proteomes" id="UP000009138">
    <property type="component" value="Unassembled WGS sequence"/>
</dbReference>
<sequence length="29" mass="3601">MSYEHRVKESHSTIFRAFYDAHYFLCFSK</sequence>
<dbReference type="VEuPathDB" id="FungiDB:RO3G_00625"/>
<dbReference type="RefSeq" id="XP_067511317.1">
    <property type="nucleotide sequence ID" value="XM_067655216.1"/>
</dbReference>
<dbReference type="EMBL" id="CH476732">
    <property type="protein sequence ID" value="EIE75921.1"/>
    <property type="molecule type" value="Genomic_DNA"/>
</dbReference>
<dbReference type="GeneID" id="93607597"/>
<reference evidence="1 2" key="1">
    <citation type="journal article" date="2009" name="PLoS Genet.">
        <title>Genomic analysis of the basal lineage fungus Rhizopus oryzae reveals a whole-genome duplication.</title>
        <authorList>
            <person name="Ma L.-J."/>
            <person name="Ibrahim A.S."/>
            <person name="Skory C."/>
            <person name="Grabherr M.G."/>
            <person name="Burger G."/>
            <person name="Butler M."/>
            <person name="Elias M."/>
            <person name="Idnurm A."/>
            <person name="Lang B.F."/>
            <person name="Sone T."/>
            <person name="Abe A."/>
            <person name="Calvo S.E."/>
            <person name="Corrochano L.M."/>
            <person name="Engels R."/>
            <person name="Fu J."/>
            <person name="Hansberg W."/>
            <person name="Kim J.-M."/>
            <person name="Kodira C.D."/>
            <person name="Koehrsen M.J."/>
            <person name="Liu B."/>
            <person name="Miranda-Saavedra D."/>
            <person name="O'Leary S."/>
            <person name="Ortiz-Castellanos L."/>
            <person name="Poulter R."/>
            <person name="Rodriguez-Romero J."/>
            <person name="Ruiz-Herrera J."/>
            <person name="Shen Y.-Q."/>
            <person name="Zeng Q."/>
            <person name="Galagan J."/>
            <person name="Birren B.W."/>
            <person name="Cuomo C.A."/>
            <person name="Wickes B.L."/>
        </authorList>
    </citation>
    <scope>NUCLEOTIDE SEQUENCE [LARGE SCALE GENOMIC DNA]</scope>
    <source>
        <strain evidence="2">RA 99-880 / ATCC MYA-4621 / FGSC 9543 / NRRL 43880</strain>
    </source>
</reference>
<accession>I1BI91</accession>
<keyword evidence="2" id="KW-1185">Reference proteome</keyword>
<name>I1BI91_RHIO9</name>
<protein>
    <submittedName>
        <fullName evidence="1">Uncharacterized protein</fullName>
    </submittedName>
</protein>
<dbReference type="InParanoid" id="I1BI91"/>
<organism evidence="1 2">
    <name type="scientific">Rhizopus delemar (strain RA 99-880 / ATCC MYA-4621 / FGSC 9543 / NRRL 43880)</name>
    <name type="common">Mucormycosis agent</name>
    <name type="synonym">Rhizopus arrhizus var. delemar</name>
    <dbReference type="NCBI Taxonomy" id="246409"/>
    <lineage>
        <taxon>Eukaryota</taxon>
        <taxon>Fungi</taxon>
        <taxon>Fungi incertae sedis</taxon>
        <taxon>Mucoromycota</taxon>
        <taxon>Mucoromycotina</taxon>
        <taxon>Mucoromycetes</taxon>
        <taxon>Mucorales</taxon>
        <taxon>Mucorineae</taxon>
        <taxon>Rhizopodaceae</taxon>
        <taxon>Rhizopus</taxon>
    </lineage>
</organism>
<dbReference type="AlphaFoldDB" id="I1BI91"/>
<proteinExistence type="predicted"/>
<evidence type="ECO:0000313" key="1">
    <source>
        <dbReference type="EMBL" id="EIE75921.1"/>
    </source>
</evidence>
<evidence type="ECO:0000313" key="2">
    <source>
        <dbReference type="Proteomes" id="UP000009138"/>
    </source>
</evidence>